<evidence type="ECO:0000259" key="1">
    <source>
        <dbReference type="Pfam" id="PF13456"/>
    </source>
</evidence>
<dbReference type="InterPro" id="IPR036397">
    <property type="entry name" value="RNaseH_sf"/>
</dbReference>
<organism evidence="2 3">
    <name type="scientific">Hibiscus trionum</name>
    <name type="common">Flower of an hour</name>
    <dbReference type="NCBI Taxonomy" id="183268"/>
    <lineage>
        <taxon>Eukaryota</taxon>
        <taxon>Viridiplantae</taxon>
        <taxon>Streptophyta</taxon>
        <taxon>Embryophyta</taxon>
        <taxon>Tracheophyta</taxon>
        <taxon>Spermatophyta</taxon>
        <taxon>Magnoliopsida</taxon>
        <taxon>eudicotyledons</taxon>
        <taxon>Gunneridae</taxon>
        <taxon>Pentapetalae</taxon>
        <taxon>rosids</taxon>
        <taxon>malvids</taxon>
        <taxon>Malvales</taxon>
        <taxon>Malvaceae</taxon>
        <taxon>Malvoideae</taxon>
        <taxon>Hibiscus</taxon>
    </lineage>
</organism>
<dbReference type="PANTHER" id="PTHR47723">
    <property type="entry name" value="OS05G0353850 PROTEIN"/>
    <property type="match status" value="1"/>
</dbReference>
<dbReference type="EMBL" id="BSYR01000017">
    <property type="protein sequence ID" value="GMI79957.1"/>
    <property type="molecule type" value="Genomic_DNA"/>
</dbReference>
<protein>
    <recommendedName>
        <fullName evidence="1">RNase H type-1 domain-containing protein</fullName>
    </recommendedName>
</protein>
<dbReference type="Gene3D" id="3.30.420.10">
    <property type="entry name" value="Ribonuclease H-like superfamily/Ribonuclease H"/>
    <property type="match status" value="1"/>
</dbReference>
<accession>A0A9W7HM76</accession>
<sequence>METSPLGFLKLNVDGALDLQRHKGGIGGLIRDTKGAVLSSFSEPYGEEPPTVVELMAIKHGIHFFLASTWSDKHRLIIESDCKTDVEWINGLTVAPPTLLHLVKDLSQIIKDKGIIVQFTYRGCNSEADRLARLGIG</sequence>
<dbReference type="Proteomes" id="UP001165190">
    <property type="component" value="Unassembled WGS sequence"/>
</dbReference>
<proteinExistence type="predicted"/>
<evidence type="ECO:0000313" key="3">
    <source>
        <dbReference type="Proteomes" id="UP001165190"/>
    </source>
</evidence>
<name>A0A9W7HM76_HIBTR</name>
<keyword evidence="3" id="KW-1185">Reference proteome</keyword>
<dbReference type="InterPro" id="IPR044730">
    <property type="entry name" value="RNase_H-like_dom_plant"/>
</dbReference>
<comment type="caution">
    <text evidence="2">The sequence shown here is derived from an EMBL/GenBank/DDBJ whole genome shotgun (WGS) entry which is preliminary data.</text>
</comment>
<dbReference type="PANTHER" id="PTHR47723:SF19">
    <property type="entry name" value="POLYNUCLEOTIDYL TRANSFERASE, RIBONUCLEASE H-LIKE SUPERFAMILY PROTEIN"/>
    <property type="match status" value="1"/>
</dbReference>
<dbReference type="GO" id="GO:0003676">
    <property type="term" value="F:nucleic acid binding"/>
    <property type="evidence" value="ECO:0007669"/>
    <property type="project" value="InterPro"/>
</dbReference>
<dbReference type="GO" id="GO:0004523">
    <property type="term" value="F:RNA-DNA hybrid ribonuclease activity"/>
    <property type="evidence" value="ECO:0007669"/>
    <property type="project" value="InterPro"/>
</dbReference>
<dbReference type="OrthoDB" id="997707at2759"/>
<dbReference type="SUPFAM" id="SSF53098">
    <property type="entry name" value="Ribonuclease H-like"/>
    <property type="match status" value="1"/>
</dbReference>
<evidence type="ECO:0000313" key="2">
    <source>
        <dbReference type="EMBL" id="GMI79957.1"/>
    </source>
</evidence>
<dbReference type="InterPro" id="IPR012337">
    <property type="entry name" value="RNaseH-like_sf"/>
</dbReference>
<reference evidence="2" key="1">
    <citation type="submission" date="2023-05" db="EMBL/GenBank/DDBJ databases">
        <title>Genome and transcriptome analyses reveal genes involved in the formation of fine ridges on petal epidermal cells in Hibiscus trionum.</title>
        <authorList>
            <person name="Koshimizu S."/>
            <person name="Masuda S."/>
            <person name="Ishii T."/>
            <person name="Shirasu K."/>
            <person name="Hoshino A."/>
            <person name="Arita M."/>
        </authorList>
    </citation>
    <scope>NUCLEOTIDE SEQUENCE</scope>
    <source>
        <strain evidence="2">Hamamatsu line</strain>
    </source>
</reference>
<dbReference type="InterPro" id="IPR002156">
    <property type="entry name" value="RNaseH_domain"/>
</dbReference>
<dbReference type="InterPro" id="IPR053151">
    <property type="entry name" value="RNase_H-like"/>
</dbReference>
<dbReference type="Pfam" id="PF13456">
    <property type="entry name" value="RVT_3"/>
    <property type="match status" value="1"/>
</dbReference>
<dbReference type="CDD" id="cd06222">
    <property type="entry name" value="RNase_H_like"/>
    <property type="match status" value="1"/>
</dbReference>
<dbReference type="AlphaFoldDB" id="A0A9W7HM76"/>
<feature type="domain" description="RNase H type-1" evidence="1">
    <location>
        <begin position="12"/>
        <end position="133"/>
    </location>
</feature>
<gene>
    <name evidence="2" type="ORF">HRI_001665000</name>
</gene>